<accession>A0AAV2EIF7</accession>
<evidence type="ECO:0000313" key="3">
    <source>
        <dbReference type="Proteomes" id="UP001497516"/>
    </source>
</evidence>
<feature type="chain" id="PRO_5043976776" description="Cysteine proteinase inhibitor" evidence="1">
    <location>
        <begin position="22"/>
        <end position="127"/>
    </location>
</feature>
<evidence type="ECO:0000313" key="2">
    <source>
        <dbReference type="EMBL" id="CAL1385599.1"/>
    </source>
</evidence>
<dbReference type="Proteomes" id="UP001497516">
    <property type="component" value="Chromosome 4"/>
</dbReference>
<evidence type="ECO:0000256" key="1">
    <source>
        <dbReference type="SAM" id="SignalP"/>
    </source>
</evidence>
<dbReference type="AlphaFoldDB" id="A0AAV2EIF7"/>
<proteinExistence type="predicted"/>
<reference evidence="2 3" key="1">
    <citation type="submission" date="2024-04" db="EMBL/GenBank/DDBJ databases">
        <authorList>
            <person name="Fracassetti M."/>
        </authorList>
    </citation>
    <scope>NUCLEOTIDE SEQUENCE [LARGE SCALE GENOMIC DNA]</scope>
</reference>
<feature type="signal peptide" evidence="1">
    <location>
        <begin position="1"/>
        <end position="21"/>
    </location>
</feature>
<gene>
    <name evidence="2" type="ORF">LTRI10_LOCUS26725</name>
</gene>
<organism evidence="2 3">
    <name type="scientific">Linum trigynum</name>
    <dbReference type="NCBI Taxonomy" id="586398"/>
    <lineage>
        <taxon>Eukaryota</taxon>
        <taxon>Viridiplantae</taxon>
        <taxon>Streptophyta</taxon>
        <taxon>Embryophyta</taxon>
        <taxon>Tracheophyta</taxon>
        <taxon>Spermatophyta</taxon>
        <taxon>Magnoliopsida</taxon>
        <taxon>eudicotyledons</taxon>
        <taxon>Gunneridae</taxon>
        <taxon>Pentapetalae</taxon>
        <taxon>rosids</taxon>
        <taxon>fabids</taxon>
        <taxon>Malpighiales</taxon>
        <taxon>Linaceae</taxon>
        <taxon>Linum</taxon>
    </lineage>
</organism>
<protein>
    <recommendedName>
        <fullName evidence="4">Cysteine proteinase inhibitor</fullName>
    </recommendedName>
</protein>
<keyword evidence="3" id="KW-1185">Reference proteome</keyword>
<dbReference type="EMBL" id="OZ034817">
    <property type="protein sequence ID" value="CAL1385599.1"/>
    <property type="molecule type" value="Genomic_DNA"/>
</dbReference>
<evidence type="ECO:0008006" key="4">
    <source>
        <dbReference type="Google" id="ProtNLM"/>
    </source>
</evidence>
<sequence>MTKRSPLAVVVVLIMVSALVSVKPVASSCYESWYGSSRPLSHKELQWESQKSLAVFAVEEHNKELSGAQRLKLISIDEGVYYPLSPSTDFTSMNITASNSSGQAKYWIFVTHSIAYDHLDLKCFEKI</sequence>
<keyword evidence="1" id="KW-0732">Signal</keyword>
<name>A0AAV2EIF7_9ROSI</name>